<evidence type="ECO:0000313" key="6">
    <source>
        <dbReference type="Proteomes" id="UP001169027"/>
    </source>
</evidence>
<name>A0ABT8SC43_9BURK</name>
<evidence type="ECO:0000256" key="2">
    <source>
        <dbReference type="SAM" id="MobiDB-lite"/>
    </source>
</evidence>
<reference evidence="5" key="1">
    <citation type="submission" date="2023-06" db="EMBL/GenBank/DDBJ databases">
        <authorList>
            <person name="Jiang Y."/>
            <person name="Liu Q."/>
        </authorList>
    </citation>
    <scope>NUCLEOTIDE SEQUENCE</scope>
    <source>
        <strain evidence="5">CGMCC 1.12090</strain>
    </source>
</reference>
<dbReference type="RefSeq" id="WP_301813596.1">
    <property type="nucleotide sequence ID" value="NZ_JAUJZH010000022.1"/>
</dbReference>
<protein>
    <submittedName>
        <fullName evidence="5">Indolepyruvate oxidoreductase subunit beta family protein</fullName>
    </submittedName>
</protein>
<feature type="domain" description="DUF6537" evidence="4">
    <location>
        <begin position="247"/>
        <end position="455"/>
    </location>
</feature>
<dbReference type="Proteomes" id="UP001169027">
    <property type="component" value="Unassembled WGS sequence"/>
</dbReference>
<dbReference type="Pfam" id="PF01558">
    <property type="entry name" value="POR"/>
    <property type="match status" value="1"/>
</dbReference>
<keyword evidence="1" id="KW-0560">Oxidoreductase</keyword>
<feature type="region of interest" description="Disordered" evidence="2">
    <location>
        <begin position="484"/>
        <end position="521"/>
    </location>
</feature>
<keyword evidence="6" id="KW-1185">Reference proteome</keyword>
<dbReference type="Pfam" id="PF20169">
    <property type="entry name" value="DUF6537"/>
    <property type="match status" value="1"/>
</dbReference>
<dbReference type="EMBL" id="JAUKVY010000022">
    <property type="protein sequence ID" value="MDO1535772.1"/>
    <property type="molecule type" value="Genomic_DNA"/>
</dbReference>
<evidence type="ECO:0000259" key="3">
    <source>
        <dbReference type="Pfam" id="PF01558"/>
    </source>
</evidence>
<dbReference type="InterPro" id="IPR002869">
    <property type="entry name" value="Pyrv_flavodox_OxRed_cen"/>
</dbReference>
<evidence type="ECO:0000256" key="1">
    <source>
        <dbReference type="ARBA" id="ARBA00023002"/>
    </source>
</evidence>
<feature type="domain" description="Pyruvate/ketoisovalerate oxidoreductase catalytic" evidence="3">
    <location>
        <begin position="24"/>
        <end position="215"/>
    </location>
</feature>
<gene>
    <name evidence="5" type="ORF">Q2T77_26155</name>
</gene>
<dbReference type="InterPro" id="IPR052198">
    <property type="entry name" value="IorB_Oxidoreductase"/>
</dbReference>
<dbReference type="InterPro" id="IPR019752">
    <property type="entry name" value="Pyrv/ketoisovalerate_OxRed_cat"/>
</dbReference>
<dbReference type="SUPFAM" id="SSF53323">
    <property type="entry name" value="Pyruvate-ferredoxin oxidoreductase, PFOR, domain III"/>
    <property type="match status" value="1"/>
</dbReference>
<dbReference type="Gene3D" id="3.40.920.10">
    <property type="entry name" value="Pyruvate-ferredoxin oxidoreductase, PFOR, domain III"/>
    <property type="match status" value="1"/>
</dbReference>
<evidence type="ECO:0000313" key="5">
    <source>
        <dbReference type="EMBL" id="MDO1535772.1"/>
    </source>
</evidence>
<organism evidence="5 6">
    <name type="scientific">Variovorax ginsengisoli</name>
    <dbReference type="NCBI Taxonomy" id="363844"/>
    <lineage>
        <taxon>Bacteria</taxon>
        <taxon>Pseudomonadati</taxon>
        <taxon>Pseudomonadota</taxon>
        <taxon>Betaproteobacteria</taxon>
        <taxon>Burkholderiales</taxon>
        <taxon>Comamonadaceae</taxon>
        <taxon>Variovorax</taxon>
    </lineage>
</organism>
<sequence>MSDSTFPGAGQGPRIVTVLVAAMGGEGGGVLADWLISAAAAQDFPVQSTSVPGVAQRTGATNYYIEIYPVARAELGGAQPVFSLTPNPGDVDIVAASELVEAGRVLQGGFVHPRRTTLVASLHREYAVSEKTAMGDGRYEGQRVVEAAQQLALRAFLFDMRSLAWKHGTVINTVMFGAMAASGALPFSREACEQAIRASGKAVEASLKGFAAGFEHVAGRGAATAAAQDAEARASADARVRALPEPLRAIVGSGLRQVADYQDARYADLYLSRVEALRDIERATGGDFPVTRETARYLALWMSYEDVIRVADLKTRSDRLQRVRQEVGAKAGEPLRLTEYLKPGLDEICSVLPTPAAHWLRRRLGHKANKLNVGLHMRTDTVLGFAMLCGLRALRPLRRRTSRYAAEQAMIERWLDAVRRALAISPRMGYELALCGNLVKGYGETSERGHRNLAGLLDDIQPALAHAPQDPSLDDAAARVRSARAAALDDPEGRTLARALGLAPPEPKSHPIRIVRRKPAG</sequence>
<dbReference type="PANTHER" id="PTHR43854">
    <property type="entry name" value="INDOLEPYRUVATE OXIDOREDUCTASE SUBUNIT IORB"/>
    <property type="match status" value="1"/>
</dbReference>
<dbReference type="PANTHER" id="PTHR43854:SF1">
    <property type="entry name" value="INDOLEPYRUVATE OXIDOREDUCTASE SUBUNIT IORB"/>
    <property type="match status" value="1"/>
</dbReference>
<evidence type="ECO:0000259" key="4">
    <source>
        <dbReference type="Pfam" id="PF20169"/>
    </source>
</evidence>
<proteinExistence type="predicted"/>
<dbReference type="NCBIfam" id="NF006179">
    <property type="entry name" value="PRK08312.1"/>
    <property type="match status" value="1"/>
</dbReference>
<dbReference type="InterPro" id="IPR046667">
    <property type="entry name" value="DUF6537"/>
</dbReference>
<comment type="caution">
    <text evidence="5">The sequence shown here is derived from an EMBL/GenBank/DDBJ whole genome shotgun (WGS) entry which is preliminary data.</text>
</comment>
<accession>A0ABT8SC43</accession>
<feature type="compositionally biased region" description="Basic residues" evidence="2">
    <location>
        <begin position="510"/>
        <end position="521"/>
    </location>
</feature>